<dbReference type="InterPro" id="IPR051065">
    <property type="entry name" value="Ras-related_GTPase"/>
</dbReference>
<proteinExistence type="predicted"/>
<organism evidence="4 5">
    <name type="scientific">Elysia crispata</name>
    <name type="common">lettuce slug</name>
    <dbReference type="NCBI Taxonomy" id="231223"/>
    <lineage>
        <taxon>Eukaryota</taxon>
        <taxon>Metazoa</taxon>
        <taxon>Spiralia</taxon>
        <taxon>Lophotrochozoa</taxon>
        <taxon>Mollusca</taxon>
        <taxon>Gastropoda</taxon>
        <taxon>Heterobranchia</taxon>
        <taxon>Euthyneura</taxon>
        <taxon>Panpulmonata</taxon>
        <taxon>Sacoglossa</taxon>
        <taxon>Placobranchoidea</taxon>
        <taxon>Plakobranchidae</taxon>
        <taxon>Elysia</taxon>
    </lineage>
</organism>
<dbReference type="EC" id="3.6.5.2" evidence="1"/>
<dbReference type="SUPFAM" id="SSF52540">
    <property type="entry name" value="P-loop containing nucleoside triphosphate hydrolases"/>
    <property type="match status" value="1"/>
</dbReference>
<keyword evidence="2" id="KW-0378">Hydrolase</keyword>
<keyword evidence="5" id="KW-1185">Reference proteome</keyword>
<evidence type="ECO:0000256" key="2">
    <source>
        <dbReference type="ARBA" id="ARBA00022801"/>
    </source>
</evidence>
<evidence type="ECO:0000313" key="4">
    <source>
        <dbReference type="EMBL" id="KAK3762505.1"/>
    </source>
</evidence>
<sequence length="190" mass="21048">MNEQCLPPHIHMYSAPSAAVLIRLGFESRKDRHCQSVNGTKTTGLLHREVVNYGTLVFTSVLRFNRHKDCLALNGEEVALENIDRSKSSNSQLSNILEERRVKQVQLFNMKAPGSNLKVTVLGAKGVGKSAITVRYLTRRFIGEYSSGLDVMGPLSNGLALLQGVVDRLTQIPNTNLQYMPEVNNPKIAD</sequence>
<gene>
    <name evidence="4" type="ORF">RRG08_017228</name>
</gene>
<dbReference type="GO" id="GO:0003925">
    <property type="term" value="F:G protein activity"/>
    <property type="evidence" value="ECO:0007669"/>
    <property type="project" value="UniProtKB-EC"/>
</dbReference>
<dbReference type="InterPro" id="IPR027417">
    <property type="entry name" value="P-loop_NTPase"/>
</dbReference>
<dbReference type="PANTHER" id="PTHR45704">
    <property type="entry name" value="RAS-LIKE FAMILY MEMBER 11"/>
    <property type="match status" value="1"/>
</dbReference>
<evidence type="ECO:0000256" key="1">
    <source>
        <dbReference type="ARBA" id="ARBA00011984"/>
    </source>
</evidence>
<dbReference type="AlphaFoldDB" id="A0AAE0Z4I3"/>
<evidence type="ECO:0000313" key="5">
    <source>
        <dbReference type="Proteomes" id="UP001283361"/>
    </source>
</evidence>
<name>A0AAE0Z4I3_9GAST</name>
<protein>
    <recommendedName>
        <fullName evidence="1">small monomeric GTPase</fullName>
        <ecNumber evidence="1">3.6.5.2</ecNumber>
    </recommendedName>
</protein>
<dbReference type="EMBL" id="JAWDGP010004709">
    <property type="protein sequence ID" value="KAK3762505.1"/>
    <property type="molecule type" value="Genomic_DNA"/>
</dbReference>
<comment type="catalytic activity">
    <reaction evidence="3">
        <text>GTP + H2O = GDP + phosphate + H(+)</text>
        <dbReference type="Rhea" id="RHEA:19669"/>
        <dbReference type="ChEBI" id="CHEBI:15377"/>
        <dbReference type="ChEBI" id="CHEBI:15378"/>
        <dbReference type="ChEBI" id="CHEBI:37565"/>
        <dbReference type="ChEBI" id="CHEBI:43474"/>
        <dbReference type="ChEBI" id="CHEBI:58189"/>
        <dbReference type="EC" id="3.6.5.2"/>
    </reaction>
</comment>
<evidence type="ECO:0000256" key="3">
    <source>
        <dbReference type="ARBA" id="ARBA00048098"/>
    </source>
</evidence>
<dbReference type="Gene3D" id="3.40.50.300">
    <property type="entry name" value="P-loop containing nucleotide triphosphate hydrolases"/>
    <property type="match status" value="1"/>
</dbReference>
<reference evidence="4" key="1">
    <citation type="journal article" date="2023" name="G3 (Bethesda)">
        <title>A reference genome for the long-term kleptoplast-retaining sea slug Elysia crispata morphotype clarki.</title>
        <authorList>
            <person name="Eastman K.E."/>
            <person name="Pendleton A.L."/>
            <person name="Shaikh M.A."/>
            <person name="Suttiyut T."/>
            <person name="Ogas R."/>
            <person name="Tomko P."/>
            <person name="Gavelis G."/>
            <person name="Widhalm J.R."/>
            <person name="Wisecaver J.H."/>
        </authorList>
    </citation>
    <scope>NUCLEOTIDE SEQUENCE</scope>
    <source>
        <strain evidence="4">ECLA1</strain>
    </source>
</reference>
<dbReference type="Proteomes" id="UP001283361">
    <property type="component" value="Unassembled WGS sequence"/>
</dbReference>
<comment type="caution">
    <text evidence="4">The sequence shown here is derived from an EMBL/GenBank/DDBJ whole genome shotgun (WGS) entry which is preliminary data.</text>
</comment>
<accession>A0AAE0Z4I3</accession>